<evidence type="ECO:0000256" key="8">
    <source>
        <dbReference type="ARBA" id="ARBA00023136"/>
    </source>
</evidence>
<evidence type="ECO:0000256" key="3">
    <source>
        <dbReference type="ARBA" id="ARBA00022679"/>
    </source>
</evidence>
<feature type="transmembrane region" description="Helical" evidence="10">
    <location>
        <begin position="69"/>
        <end position="86"/>
    </location>
</feature>
<reference evidence="11" key="2">
    <citation type="submission" date="2020-05" db="UniProtKB">
        <authorList>
            <consortium name="EnsemblMetazoa"/>
        </authorList>
    </citation>
    <scope>IDENTIFICATION</scope>
    <source>
        <strain evidence="11">IAEA</strain>
    </source>
</reference>
<comment type="catalytic activity">
    <reaction evidence="10">
        <text>a very-long-chain acyl-CoA + malonyl-CoA + H(+) = a very-long-chain 3-oxoacyl-CoA + CO2 + CoA</text>
        <dbReference type="Rhea" id="RHEA:32727"/>
        <dbReference type="ChEBI" id="CHEBI:15378"/>
        <dbReference type="ChEBI" id="CHEBI:16526"/>
        <dbReference type="ChEBI" id="CHEBI:57287"/>
        <dbReference type="ChEBI" id="CHEBI:57384"/>
        <dbReference type="ChEBI" id="CHEBI:90725"/>
        <dbReference type="ChEBI" id="CHEBI:90736"/>
        <dbReference type="EC" id="2.3.1.199"/>
    </reaction>
</comment>
<evidence type="ECO:0000256" key="10">
    <source>
        <dbReference type="RuleBase" id="RU361115"/>
    </source>
</evidence>
<reference evidence="12" key="1">
    <citation type="submission" date="2014-03" db="EMBL/GenBank/DDBJ databases">
        <authorList>
            <person name="Aksoy S."/>
            <person name="Warren W."/>
            <person name="Wilson R.K."/>
        </authorList>
    </citation>
    <scope>NUCLEOTIDE SEQUENCE [LARGE SCALE GENOMIC DNA]</scope>
    <source>
        <strain evidence="12">IAEA</strain>
    </source>
</reference>
<evidence type="ECO:0000256" key="7">
    <source>
        <dbReference type="ARBA" id="ARBA00023098"/>
    </source>
</evidence>
<name>A0A1A9W197_9MUSC</name>
<dbReference type="EC" id="2.3.1.199" evidence="10"/>
<organism evidence="11 12">
    <name type="scientific">Glossina brevipalpis</name>
    <dbReference type="NCBI Taxonomy" id="37001"/>
    <lineage>
        <taxon>Eukaryota</taxon>
        <taxon>Metazoa</taxon>
        <taxon>Ecdysozoa</taxon>
        <taxon>Arthropoda</taxon>
        <taxon>Hexapoda</taxon>
        <taxon>Insecta</taxon>
        <taxon>Pterygota</taxon>
        <taxon>Neoptera</taxon>
        <taxon>Endopterygota</taxon>
        <taxon>Diptera</taxon>
        <taxon>Brachycera</taxon>
        <taxon>Muscomorpha</taxon>
        <taxon>Hippoboscoidea</taxon>
        <taxon>Glossinidae</taxon>
        <taxon>Glossina</taxon>
    </lineage>
</organism>
<dbReference type="GO" id="GO:0030148">
    <property type="term" value="P:sphingolipid biosynthetic process"/>
    <property type="evidence" value="ECO:0007669"/>
    <property type="project" value="TreeGrafter"/>
</dbReference>
<dbReference type="PROSITE" id="PS01188">
    <property type="entry name" value="ELO"/>
    <property type="match status" value="1"/>
</dbReference>
<dbReference type="GO" id="GO:0034626">
    <property type="term" value="P:fatty acid elongation, polyunsaturated fatty acid"/>
    <property type="evidence" value="ECO:0007669"/>
    <property type="project" value="TreeGrafter"/>
</dbReference>
<dbReference type="AlphaFoldDB" id="A0A1A9W197"/>
<feature type="transmembrane region" description="Helical" evidence="10">
    <location>
        <begin position="172"/>
        <end position="191"/>
    </location>
</feature>
<keyword evidence="7 10" id="KW-0443">Lipid metabolism</keyword>
<dbReference type="VEuPathDB" id="VectorBase:GBRI002637"/>
<keyword evidence="5 10" id="KW-0276">Fatty acid metabolism</keyword>
<dbReference type="PANTHER" id="PTHR11157:SF116">
    <property type="entry name" value="ELONGATION OF VERY LONG CHAIN FATTY ACIDS PROTEIN-RELATED"/>
    <property type="match status" value="1"/>
</dbReference>
<comment type="similarity">
    <text evidence="10">Belongs to the ELO family.</text>
</comment>
<dbReference type="Pfam" id="PF01151">
    <property type="entry name" value="ELO"/>
    <property type="match status" value="1"/>
</dbReference>
<evidence type="ECO:0000256" key="6">
    <source>
        <dbReference type="ARBA" id="ARBA00022989"/>
    </source>
</evidence>
<dbReference type="GO" id="GO:0042761">
    <property type="term" value="P:very long-chain fatty acid biosynthetic process"/>
    <property type="evidence" value="ECO:0007669"/>
    <property type="project" value="TreeGrafter"/>
</dbReference>
<keyword evidence="9 10" id="KW-0275">Fatty acid biosynthesis</keyword>
<feature type="transmembrane region" description="Helical" evidence="10">
    <location>
        <begin position="212"/>
        <end position="229"/>
    </location>
</feature>
<keyword evidence="12" id="KW-1185">Reference proteome</keyword>
<evidence type="ECO:0000256" key="4">
    <source>
        <dbReference type="ARBA" id="ARBA00022692"/>
    </source>
</evidence>
<dbReference type="GO" id="GO:0034625">
    <property type="term" value="P:fatty acid elongation, monounsaturated fatty acid"/>
    <property type="evidence" value="ECO:0007669"/>
    <property type="project" value="TreeGrafter"/>
</dbReference>
<dbReference type="GO" id="GO:0009922">
    <property type="term" value="F:fatty acid elongase activity"/>
    <property type="evidence" value="ECO:0007669"/>
    <property type="project" value="UniProtKB-EC"/>
</dbReference>
<proteinExistence type="inferred from homology"/>
<dbReference type="GO" id="GO:0019367">
    <property type="term" value="P:fatty acid elongation, saturated fatty acid"/>
    <property type="evidence" value="ECO:0007669"/>
    <property type="project" value="TreeGrafter"/>
</dbReference>
<keyword evidence="8 10" id="KW-0472">Membrane</keyword>
<dbReference type="InterPro" id="IPR002076">
    <property type="entry name" value="ELO_fam"/>
</dbReference>
<feature type="transmembrane region" description="Helical" evidence="10">
    <location>
        <begin position="149"/>
        <end position="166"/>
    </location>
</feature>
<dbReference type="InterPro" id="IPR030457">
    <property type="entry name" value="ELO_CS"/>
</dbReference>
<keyword evidence="6 10" id="KW-1133">Transmembrane helix</keyword>
<feature type="transmembrane region" description="Helical" evidence="10">
    <location>
        <begin position="29"/>
        <end position="48"/>
    </location>
</feature>
<accession>A0A1A9W197</accession>
<dbReference type="GO" id="GO:0005789">
    <property type="term" value="C:endoplasmic reticulum membrane"/>
    <property type="evidence" value="ECO:0007669"/>
    <property type="project" value="TreeGrafter"/>
</dbReference>
<dbReference type="EnsemblMetazoa" id="GBRI002637-RA">
    <property type="protein sequence ID" value="GBRI002637-PA"/>
    <property type="gene ID" value="GBRI002637"/>
</dbReference>
<keyword evidence="2 10" id="KW-0444">Lipid biosynthesis</keyword>
<keyword evidence="3 10" id="KW-0808">Transferase</keyword>
<comment type="subcellular location">
    <subcellularLocation>
        <location evidence="1">Membrane</location>
        <topology evidence="1">Multi-pass membrane protein</topology>
    </subcellularLocation>
</comment>
<evidence type="ECO:0000313" key="11">
    <source>
        <dbReference type="EnsemblMetazoa" id="GBRI002637-PA"/>
    </source>
</evidence>
<feature type="transmembrane region" description="Helical" evidence="10">
    <location>
        <begin position="235"/>
        <end position="257"/>
    </location>
</feature>
<evidence type="ECO:0000313" key="12">
    <source>
        <dbReference type="Proteomes" id="UP000091820"/>
    </source>
</evidence>
<evidence type="ECO:0000256" key="9">
    <source>
        <dbReference type="ARBA" id="ARBA00023160"/>
    </source>
</evidence>
<dbReference type="STRING" id="37001.A0A1A9W197"/>
<dbReference type="Proteomes" id="UP000091820">
    <property type="component" value="Unassembled WGS sequence"/>
</dbReference>
<evidence type="ECO:0000256" key="5">
    <source>
        <dbReference type="ARBA" id="ARBA00022832"/>
    </source>
</evidence>
<evidence type="ECO:0000256" key="1">
    <source>
        <dbReference type="ARBA" id="ARBA00004141"/>
    </source>
</evidence>
<protein>
    <recommendedName>
        <fullName evidence="10">Elongation of very long chain fatty acids protein</fullName>
        <ecNumber evidence="10">2.3.1.199</ecNumber>
    </recommendedName>
    <alternativeName>
        <fullName evidence="10">Very-long-chain 3-oxoacyl-CoA synthase</fullName>
    </alternativeName>
</protein>
<dbReference type="PANTHER" id="PTHR11157">
    <property type="entry name" value="FATTY ACID ACYL TRANSFERASE-RELATED"/>
    <property type="match status" value="1"/>
</dbReference>
<sequence>MFHVIIHIYKLVVEVFTKHADPRVQHLPLVGSSLPVFTILGLYLAFVLHYGPEWMKNRQPYKLKYVMRLYNAVQVIANFTLLAYGLPNSYGHKNFSFRCQPLDPTNTEPWMMRLLYATYGYYLTKYLDLFDTIFFVLRKRNHQITFLHVYHHGGMIFGVYIFMTFMPGSHSTMLGVINLFVHTVMYSYYFITSLKPIEGTLWWKRHITQLQLLQFGYLTLHFLQVFIHNTCNHPFLISFMGFVQNIFMFLLFFDFYYKAYVKKRPQMQNAKEK</sequence>
<evidence type="ECO:0000256" key="2">
    <source>
        <dbReference type="ARBA" id="ARBA00022516"/>
    </source>
</evidence>
<keyword evidence="4 10" id="KW-0812">Transmembrane</keyword>
<feature type="transmembrane region" description="Helical" evidence="10">
    <location>
        <begin position="119"/>
        <end position="137"/>
    </location>
</feature>